<name>A0A9Q1JCQ2_SYNKA</name>
<reference evidence="1" key="1">
    <citation type="journal article" date="2023" name="Science">
        <title>Genome structures resolve the early diversification of teleost fishes.</title>
        <authorList>
            <person name="Parey E."/>
            <person name="Louis A."/>
            <person name="Montfort J."/>
            <person name="Bouchez O."/>
            <person name="Roques C."/>
            <person name="Iampietro C."/>
            <person name="Lluch J."/>
            <person name="Castinel A."/>
            <person name="Donnadieu C."/>
            <person name="Desvignes T."/>
            <person name="Floi Bucao C."/>
            <person name="Jouanno E."/>
            <person name="Wen M."/>
            <person name="Mejri S."/>
            <person name="Dirks R."/>
            <person name="Jansen H."/>
            <person name="Henkel C."/>
            <person name="Chen W.J."/>
            <person name="Zahm M."/>
            <person name="Cabau C."/>
            <person name="Klopp C."/>
            <person name="Thompson A.W."/>
            <person name="Robinson-Rechavi M."/>
            <person name="Braasch I."/>
            <person name="Lecointre G."/>
            <person name="Bobe J."/>
            <person name="Postlethwait J.H."/>
            <person name="Berthelot C."/>
            <person name="Roest Crollius H."/>
            <person name="Guiguen Y."/>
        </authorList>
    </citation>
    <scope>NUCLEOTIDE SEQUENCE</scope>
    <source>
        <strain evidence="1">WJC10195</strain>
    </source>
</reference>
<organism evidence="1 2">
    <name type="scientific">Synaphobranchus kaupii</name>
    <name type="common">Kaup's arrowtooth eel</name>
    <dbReference type="NCBI Taxonomy" id="118154"/>
    <lineage>
        <taxon>Eukaryota</taxon>
        <taxon>Metazoa</taxon>
        <taxon>Chordata</taxon>
        <taxon>Craniata</taxon>
        <taxon>Vertebrata</taxon>
        <taxon>Euteleostomi</taxon>
        <taxon>Actinopterygii</taxon>
        <taxon>Neopterygii</taxon>
        <taxon>Teleostei</taxon>
        <taxon>Anguilliformes</taxon>
        <taxon>Synaphobranchidae</taxon>
        <taxon>Synaphobranchus</taxon>
    </lineage>
</organism>
<evidence type="ECO:0000313" key="1">
    <source>
        <dbReference type="EMBL" id="KAJ8381866.1"/>
    </source>
</evidence>
<sequence>MTVSREQKVSSPTTKSLIKMGLTQSRILNMTNETAEPSSSAAVQAGLSTAAAEEVVTLVSPSSPEEEHPAPTWTWPS</sequence>
<dbReference type="AlphaFoldDB" id="A0A9Q1JCQ2"/>
<evidence type="ECO:0000313" key="2">
    <source>
        <dbReference type="Proteomes" id="UP001152622"/>
    </source>
</evidence>
<protein>
    <submittedName>
        <fullName evidence="1">Uncharacterized protein</fullName>
    </submittedName>
</protein>
<accession>A0A9Q1JCQ2</accession>
<keyword evidence="2" id="KW-1185">Reference proteome</keyword>
<dbReference type="EMBL" id="JAINUF010000001">
    <property type="protein sequence ID" value="KAJ8381866.1"/>
    <property type="molecule type" value="Genomic_DNA"/>
</dbReference>
<dbReference type="Proteomes" id="UP001152622">
    <property type="component" value="Chromosome 1"/>
</dbReference>
<proteinExistence type="predicted"/>
<comment type="caution">
    <text evidence="1">The sequence shown here is derived from an EMBL/GenBank/DDBJ whole genome shotgun (WGS) entry which is preliminary data.</text>
</comment>
<gene>
    <name evidence="1" type="ORF">SKAU_G00026440</name>
</gene>